<evidence type="ECO:0000313" key="3">
    <source>
        <dbReference type="EMBL" id="KAB7738879.1"/>
    </source>
</evidence>
<feature type="transmembrane region" description="Helical" evidence="1">
    <location>
        <begin position="48"/>
        <end position="75"/>
    </location>
</feature>
<accession>A0A6N6VDY4</accession>
<proteinExistence type="predicted"/>
<protein>
    <recommendedName>
        <fullName evidence="2">TadE-like domain-containing protein</fullName>
    </recommendedName>
</protein>
<keyword evidence="1" id="KW-0812">Transmembrane</keyword>
<gene>
    <name evidence="3" type="ORF">F2P47_14780</name>
</gene>
<name>A0A6N6VDY4_9HYPH</name>
<evidence type="ECO:0000259" key="2">
    <source>
        <dbReference type="Pfam" id="PF07811"/>
    </source>
</evidence>
<dbReference type="Proteomes" id="UP000468901">
    <property type="component" value="Unassembled WGS sequence"/>
</dbReference>
<dbReference type="Pfam" id="PF07811">
    <property type="entry name" value="TadE"/>
    <property type="match status" value="1"/>
</dbReference>
<dbReference type="EMBL" id="WESC01000015">
    <property type="protein sequence ID" value="KAB7738879.1"/>
    <property type="molecule type" value="Genomic_DNA"/>
</dbReference>
<keyword evidence="4" id="KW-1185">Reference proteome</keyword>
<sequence>MHRRRQSRTICSCRRNYPAHDDTVLSGTSHSGDADGPCHRENSMKRPVCLGTSGAAAIEFALVVPLVLLFTIGIVDVGRLLWTQTTLDRAVQAAARCAAVNTTTCGSATSIKNYAVTQAYGMNIDSSAFTVSTGTSDICVYASLTFQLIIPWVGDTVNLAAKSCYPTS</sequence>
<comment type="caution">
    <text evidence="3">The sequence shown here is derived from an EMBL/GenBank/DDBJ whole genome shotgun (WGS) entry which is preliminary data.</text>
</comment>
<evidence type="ECO:0000313" key="4">
    <source>
        <dbReference type="Proteomes" id="UP000468901"/>
    </source>
</evidence>
<keyword evidence="1" id="KW-1133">Transmembrane helix</keyword>
<evidence type="ECO:0000256" key="1">
    <source>
        <dbReference type="SAM" id="Phobius"/>
    </source>
</evidence>
<keyword evidence="1" id="KW-0472">Membrane</keyword>
<organism evidence="3 4">
    <name type="scientific">Parvibaculum sedimenti</name>
    <dbReference type="NCBI Taxonomy" id="2608632"/>
    <lineage>
        <taxon>Bacteria</taxon>
        <taxon>Pseudomonadati</taxon>
        <taxon>Pseudomonadota</taxon>
        <taxon>Alphaproteobacteria</taxon>
        <taxon>Hyphomicrobiales</taxon>
        <taxon>Parvibaculaceae</taxon>
        <taxon>Parvibaculum</taxon>
    </lineage>
</organism>
<reference evidence="3 4" key="1">
    <citation type="submission" date="2019-09" db="EMBL/GenBank/DDBJ databases">
        <title>Parvibaculum sedimenti sp. nov., isolated from sediment.</title>
        <authorList>
            <person name="Wang Y."/>
        </authorList>
    </citation>
    <scope>NUCLEOTIDE SEQUENCE [LARGE SCALE GENOMIC DNA]</scope>
    <source>
        <strain evidence="3 4">HXT-9</strain>
    </source>
</reference>
<feature type="domain" description="TadE-like" evidence="2">
    <location>
        <begin position="54"/>
        <end position="96"/>
    </location>
</feature>
<dbReference type="AlphaFoldDB" id="A0A6N6VDY4"/>
<dbReference type="InterPro" id="IPR012495">
    <property type="entry name" value="TadE-like_dom"/>
</dbReference>